<keyword evidence="2 5" id="KW-0812">Transmembrane</keyword>
<comment type="caution">
    <text evidence="6">The sequence shown here is derived from an EMBL/GenBank/DDBJ whole genome shotgun (WGS) entry which is preliminary data.</text>
</comment>
<evidence type="ECO:0000256" key="3">
    <source>
        <dbReference type="ARBA" id="ARBA00022989"/>
    </source>
</evidence>
<dbReference type="EMBL" id="WTUX01000006">
    <property type="protein sequence ID" value="MZR11949.1"/>
    <property type="molecule type" value="Genomic_DNA"/>
</dbReference>
<accession>A0A845LYU3</accession>
<organism evidence="6 7">
    <name type="scientific">Maritimibacter harenae</name>
    <dbReference type="NCBI Taxonomy" id="2606218"/>
    <lineage>
        <taxon>Bacteria</taxon>
        <taxon>Pseudomonadati</taxon>
        <taxon>Pseudomonadota</taxon>
        <taxon>Alphaproteobacteria</taxon>
        <taxon>Rhodobacterales</taxon>
        <taxon>Roseobacteraceae</taxon>
        <taxon>Maritimibacter</taxon>
    </lineage>
</organism>
<reference evidence="6 7" key="1">
    <citation type="submission" date="2019-12" db="EMBL/GenBank/DDBJ databases">
        <title>Maritimibacter sp. nov. sp. isolated from sea sand.</title>
        <authorList>
            <person name="Kim J."/>
            <person name="Jeong S.E."/>
            <person name="Jung H.S."/>
            <person name="Jeon C.O."/>
        </authorList>
    </citation>
    <scope>NUCLEOTIDE SEQUENCE [LARGE SCALE GENOMIC DNA]</scope>
    <source>
        <strain evidence="6 7">DP07</strain>
    </source>
</reference>
<feature type="transmembrane region" description="Helical" evidence="5">
    <location>
        <begin position="90"/>
        <end position="110"/>
    </location>
</feature>
<sequence>MSMILNFIGRFLIALLFIGGAVQKVMDPTQATEMVTGLGLPAWLVWAAAGFNAVAAVALITGPGVRFWALALAVYCLCTSYFHWDLREDPWQLTIMVKNWAIAGGLLILASQGPGATLGTGRRAASSGFQPDKK</sequence>
<proteinExistence type="predicted"/>
<dbReference type="Pfam" id="PF07681">
    <property type="entry name" value="DoxX"/>
    <property type="match status" value="1"/>
</dbReference>
<evidence type="ECO:0000256" key="1">
    <source>
        <dbReference type="ARBA" id="ARBA00004141"/>
    </source>
</evidence>
<evidence type="ECO:0000256" key="4">
    <source>
        <dbReference type="ARBA" id="ARBA00023136"/>
    </source>
</evidence>
<name>A0A845LYU3_9RHOB</name>
<dbReference type="InterPro" id="IPR032808">
    <property type="entry name" value="DoxX"/>
</dbReference>
<gene>
    <name evidence="6" type="ORF">GQE99_02825</name>
</gene>
<evidence type="ECO:0000256" key="2">
    <source>
        <dbReference type="ARBA" id="ARBA00022692"/>
    </source>
</evidence>
<keyword evidence="7" id="KW-1185">Reference proteome</keyword>
<evidence type="ECO:0000313" key="7">
    <source>
        <dbReference type="Proteomes" id="UP000467322"/>
    </source>
</evidence>
<protein>
    <submittedName>
        <fullName evidence="6">DoxX family membrane protein</fullName>
    </submittedName>
</protein>
<feature type="transmembrane region" description="Helical" evidence="5">
    <location>
        <begin position="40"/>
        <end position="60"/>
    </location>
</feature>
<evidence type="ECO:0000256" key="5">
    <source>
        <dbReference type="SAM" id="Phobius"/>
    </source>
</evidence>
<keyword evidence="3 5" id="KW-1133">Transmembrane helix</keyword>
<comment type="subcellular location">
    <subcellularLocation>
        <location evidence="1">Membrane</location>
        <topology evidence="1">Multi-pass membrane protein</topology>
    </subcellularLocation>
</comment>
<dbReference type="AlphaFoldDB" id="A0A845LYU3"/>
<feature type="transmembrane region" description="Helical" evidence="5">
    <location>
        <begin position="67"/>
        <end position="84"/>
    </location>
</feature>
<evidence type="ECO:0000313" key="6">
    <source>
        <dbReference type="EMBL" id="MZR11949.1"/>
    </source>
</evidence>
<keyword evidence="4 5" id="KW-0472">Membrane</keyword>
<dbReference type="Proteomes" id="UP000467322">
    <property type="component" value="Unassembled WGS sequence"/>
</dbReference>
<dbReference type="GO" id="GO:0016020">
    <property type="term" value="C:membrane"/>
    <property type="evidence" value="ECO:0007669"/>
    <property type="project" value="UniProtKB-SubCell"/>
</dbReference>